<dbReference type="GO" id="GO:0005524">
    <property type="term" value="F:ATP binding"/>
    <property type="evidence" value="ECO:0007669"/>
    <property type="project" value="UniProtKB-UniRule"/>
</dbReference>
<evidence type="ECO:0000256" key="4">
    <source>
        <dbReference type="ARBA" id="ARBA00022490"/>
    </source>
</evidence>
<dbReference type="SUPFAM" id="SSF51984">
    <property type="entry name" value="MurCD N-terminal domain"/>
    <property type="match status" value="1"/>
</dbReference>
<dbReference type="Gene3D" id="3.40.1190.10">
    <property type="entry name" value="Mur-like, catalytic domain"/>
    <property type="match status" value="1"/>
</dbReference>
<reference evidence="19 20" key="1">
    <citation type="submission" date="2016-04" db="EMBL/GenBank/DDBJ databases">
        <title>Peptidophaga gingivicola gen. nov., sp. nov., isolated from human subgingival plaque.</title>
        <authorList>
            <person name="Beall C.J."/>
            <person name="Mokrzan E.M."/>
            <person name="Griffen A.L."/>
            <person name="Leys E.J."/>
        </authorList>
    </citation>
    <scope>NUCLEOTIDE SEQUENCE [LARGE SCALE GENOMIC DNA]</scope>
    <source>
        <strain evidence="19 20">BA112</strain>
    </source>
</reference>
<evidence type="ECO:0000313" key="19">
    <source>
        <dbReference type="EMBL" id="OAP85296.1"/>
    </source>
</evidence>
<dbReference type="PANTHER" id="PTHR43445:SF3">
    <property type="entry name" value="UDP-N-ACETYLMURAMATE--L-ALANINE LIGASE"/>
    <property type="match status" value="1"/>
</dbReference>
<comment type="function">
    <text evidence="14">Cell wall formation.</text>
</comment>
<dbReference type="InterPro" id="IPR050061">
    <property type="entry name" value="MurCDEF_pg_biosynth"/>
</dbReference>
<organism evidence="19 20">
    <name type="scientific">Peptidiphaga gingivicola</name>
    <dbReference type="NCBI Taxonomy" id="2741497"/>
    <lineage>
        <taxon>Bacteria</taxon>
        <taxon>Bacillati</taxon>
        <taxon>Actinomycetota</taxon>
        <taxon>Actinomycetes</taxon>
        <taxon>Actinomycetales</taxon>
        <taxon>Actinomycetaceae</taxon>
        <taxon>Peptidiphaga</taxon>
    </lineage>
</organism>
<dbReference type="InterPro" id="IPR036615">
    <property type="entry name" value="Mur_ligase_C_dom_sf"/>
</dbReference>
<dbReference type="RefSeq" id="WP_064231908.1">
    <property type="nucleotide sequence ID" value="NZ_LVZK01000003.1"/>
</dbReference>
<dbReference type="AlphaFoldDB" id="A0A179B0Q6"/>
<evidence type="ECO:0000313" key="20">
    <source>
        <dbReference type="Proteomes" id="UP000078368"/>
    </source>
</evidence>
<keyword evidence="20" id="KW-1185">Reference proteome</keyword>
<dbReference type="Pfam" id="PF01225">
    <property type="entry name" value="Mur_ligase"/>
    <property type="match status" value="1"/>
</dbReference>
<evidence type="ECO:0000256" key="12">
    <source>
        <dbReference type="ARBA" id="ARBA00023316"/>
    </source>
</evidence>
<dbReference type="GO" id="GO:0008763">
    <property type="term" value="F:UDP-N-acetylmuramate-L-alanine ligase activity"/>
    <property type="evidence" value="ECO:0007669"/>
    <property type="project" value="UniProtKB-UniRule"/>
</dbReference>
<dbReference type="HAMAP" id="MF_00046">
    <property type="entry name" value="MurC"/>
    <property type="match status" value="1"/>
</dbReference>
<dbReference type="Proteomes" id="UP000078368">
    <property type="component" value="Unassembled WGS sequence"/>
</dbReference>
<evidence type="ECO:0000256" key="3">
    <source>
        <dbReference type="ARBA" id="ARBA00012211"/>
    </source>
</evidence>
<feature type="domain" description="Mur ligase central" evidence="18">
    <location>
        <begin position="120"/>
        <end position="254"/>
    </location>
</feature>
<evidence type="ECO:0000256" key="5">
    <source>
        <dbReference type="ARBA" id="ARBA00022598"/>
    </source>
</evidence>
<keyword evidence="7 14" id="KW-0547">Nucleotide-binding</keyword>
<dbReference type="GO" id="GO:0071555">
    <property type="term" value="P:cell wall organization"/>
    <property type="evidence" value="ECO:0007669"/>
    <property type="project" value="UniProtKB-KW"/>
</dbReference>
<evidence type="ECO:0000256" key="6">
    <source>
        <dbReference type="ARBA" id="ARBA00022618"/>
    </source>
</evidence>
<evidence type="ECO:0000256" key="11">
    <source>
        <dbReference type="ARBA" id="ARBA00023306"/>
    </source>
</evidence>
<feature type="region of interest" description="Disordered" evidence="15">
    <location>
        <begin position="250"/>
        <end position="315"/>
    </location>
</feature>
<protein>
    <recommendedName>
        <fullName evidence="3 14">UDP-N-acetylmuramate--L-alanine ligase</fullName>
        <ecNumber evidence="3 14">6.3.2.8</ecNumber>
    </recommendedName>
    <alternativeName>
        <fullName evidence="14">UDP-N-acetylmuramoyl-L-alanine synthetase</fullName>
    </alternativeName>
</protein>
<gene>
    <name evidence="14" type="primary">murC</name>
    <name evidence="19" type="ORF">A4H34_09325</name>
</gene>
<dbReference type="Gene3D" id="3.40.50.720">
    <property type="entry name" value="NAD(P)-binding Rossmann-like Domain"/>
    <property type="match status" value="1"/>
</dbReference>
<comment type="catalytic activity">
    <reaction evidence="13 14">
        <text>UDP-N-acetyl-alpha-D-muramate + L-alanine + ATP = UDP-N-acetyl-alpha-D-muramoyl-L-alanine + ADP + phosphate + H(+)</text>
        <dbReference type="Rhea" id="RHEA:23372"/>
        <dbReference type="ChEBI" id="CHEBI:15378"/>
        <dbReference type="ChEBI" id="CHEBI:30616"/>
        <dbReference type="ChEBI" id="CHEBI:43474"/>
        <dbReference type="ChEBI" id="CHEBI:57972"/>
        <dbReference type="ChEBI" id="CHEBI:70757"/>
        <dbReference type="ChEBI" id="CHEBI:83898"/>
        <dbReference type="ChEBI" id="CHEBI:456216"/>
        <dbReference type="EC" id="6.3.2.8"/>
    </reaction>
</comment>
<dbReference type="GO" id="GO:0005737">
    <property type="term" value="C:cytoplasm"/>
    <property type="evidence" value="ECO:0007669"/>
    <property type="project" value="UniProtKB-SubCell"/>
</dbReference>
<feature type="binding site" evidence="14">
    <location>
        <begin position="122"/>
        <end position="128"/>
    </location>
    <ligand>
        <name>ATP</name>
        <dbReference type="ChEBI" id="CHEBI:30616"/>
    </ligand>
</feature>
<dbReference type="Pfam" id="PF02875">
    <property type="entry name" value="Mur_ligase_C"/>
    <property type="match status" value="1"/>
</dbReference>
<keyword evidence="4 14" id="KW-0963">Cytoplasm</keyword>
<evidence type="ECO:0000259" key="18">
    <source>
        <dbReference type="Pfam" id="PF08245"/>
    </source>
</evidence>
<dbReference type="InterPro" id="IPR036565">
    <property type="entry name" value="Mur-like_cat_sf"/>
</dbReference>
<keyword evidence="8 14" id="KW-0067">ATP-binding</keyword>
<evidence type="ECO:0000256" key="1">
    <source>
        <dbReference type="ARBA" id="ARBA00004496"/>
    </source>
</evidence>
<sequence>MTEARTGAASPGAPQGKYHLVGIGGAGMSVVAELLAASGAEVSGSDSKESQTTRRLAAEGIAVSIGHDARHVPADAVLVVSSAIRESNPELAVARERSQKVLHRSQALALAARGRDFVAVAGAHGKTTTSAMIAMALREVGLDPSWAIGGSVVGAGGGSHLGGGRAFVAEADESDASFLNYEPLVEVVTNVEPDHLDHYGSTEAFEEAFAEFSRLLKADGVLVACADSPGALRMAVGAIDRGQRVVTYGRGDGPRGAAAHVRVSPVRAQSGEARQEKAASGEAEQGRLQPGEAEPDESPREASRPLGASGTFDDGSGPVRVDLSVVGDHNLLNAAAAWAAGVELGVGREEMASALSHFLGTGRRFELRGEAGGVRVIDDYAHHPTEVEATLRAARAVVGDGALRVLFQPHLYSRTANFADRFAEALSLADDVVVTSVYAAREDPTPGVEGDLVTSKMDPARAQFVPDRFEAARALAARARPGDLVMTVGAGDVTELGPTILDQIGQR</sequence>
<dbReference type="InterPro" id="IPR004101">
    <property type="entry name" value="Mur_ligase_C"/>
</dbReference>
<dbReference type="Pfam" id="PF08245">
    <property type="entry name" value="Mur_ligase_M"/>
    <property type="match status" value="1"/>
</dbReference>
<dbReference type="GO" id="GO:0051301">
    <property type="term" value="P:cell division"/>
    <property type="evidence" value="ECO:0007669"/>
    <property type="project" value="UniProtKB-KW"/>
</dbReference>
<comment type="caution">
    <text evidence="19">The sequence shown here is derived from an EMBL/GenBank/DDBJ whole genome shotgun (WGS) entry which is preliminary data.</text>
</comment>
<dbReference type="GO" id="GO:0008360">
    <property type="term" value="P:regulation of cell shape"/>
    <property type="evidence" value="ECO:0007669"/>
    <property type="project" value="UniProtKB-KW"/>
</dbReference>
<keyword evidence="11 14" id="KW-0131">Cell cycle</keyword>
<comment type="subcellular location">
    <subcellularLocation>
        <location evidence="1 14">Cytoplasm</location>
    </subcellularLocation>
</comment>
<comment type="similarity">
    <text evidence="14">Belongs to the MurCDEF family.</text>
</comment>
<dbReference type="NCBIfam" id="TIGR01082">
    <property type="entry name" value="murC"/>
    <property type="match status" value="1"/>
</dbReference>
<evidence type="ECO:0000256" key="10">
    <source>
        <dbReference type="ARBA" id="ARBA00022984"/>
    </source>
</evidence>
<keyword evidence="9 14" id="KW-0133">Cell shape</keyword>
<accession>A0A179B0Q6</accession>
<dbReference type="GO" id="GO:0009252">
    <property type="term" value="P:peptidoglycan biosynthetic process"/>
    <property type="evidence" value="ECO:0007669"/>
    <property type="project" value="UniProtKB-UniRule"/>
</dbReference>
<evidence type="ECO:0000256" key="2">
    <source>
        <dbReference type="ARBA" id="ARBA00004752"/>
    </source>
</evidence>
<dbReference type="EMBL" id="LVZK01000003">
    <property type="protein sequence ID" value="OAP85296.1"/>
    <property type="molecule type" value="Genomic_DNA"/>
</dbReference>
<keyword evidence="6 14" id="KW-0132">Cell division</keyword>
<name>A0A179B0Q6_9ACTO</name>
<dbReference type="STRING" id="1823756.A4H34_09325"/>
<proteinExistence type="inferred from homology"/>
<dbReference type="EC" id="6.3.2.8" evidence="3 14"/>
<dbReference type="SUPFAM" id="SSF53623">
    <property type="entry name" value="MurD-like peptide ligases, catalytic domain"/>
    <property type="match status" value="1"/>
</dbReference>
<evidence type="ECO:0000259" key="17">
    <source>
        <dbReference type="Pfam" id="PF02875"/>
    </source>
</evidence>
<dbReference type="InterPro" id="IPR000713">
    <property type="entry name" value="Mur_ligase_N"/>
</dbReference>
<evidence type="ECO:0000256" key="7">
    <source>
        <dbReference type="ARBA" id="ARBA00022741"/>
    </source>
</evidence>
<feature type="domain" description="Mur ligase C-terminal" evidence="17">
    <location>
        <begin position="363"/>
        <end position="491"/>
    </location>
</feature>
<keyword evidence="10 14" id="KW-0573">Peptidoglycan synthesis</keyword>
<comment type="pathway">
    <text evidence="2 14">Cell wall biogenesis; peptidoglycan biosynthesis.</text>
</comment>
<evidence type="ECO:0000256" key="15">
    <source>
        <dbReference type="SAM" id="MobiDB-lite"/>
    </source>
</evidence>
<evidence type="ECO:0000259" key="16">
    <source>
        <dbReference type="Pfam" id="PF01225"/>
    </source>
</evidence>
<keyword evidence="12 14" id="KW-0961">Cell wall biogenesis/degradation</keyword>
<dbReference type="InterPro" id="IPR005758">
    <property type="entry name" value="UDP-N-AcMur_Ala_ligase_MurC"/>
</dbReference>
<dbReference type="InterPro" id="IPR013221">
    <property type="entry name" value="Mur_ligase_cen"/>
</dbReference>
<dbReference type="PANTHER" id="PTHR43445">
    <property type="entry name" value="UDP-N-ACETYLMURAMATE--L-ALANINE LIGASE-RELATED"/>
    <property type="match status" value="1"/>
</dbReference>
<evidence type="ECO:0000256" key="13">
    <source>
        <dbReference type="ARBA" id="ARBA00047833"/>
    </source>
</evidence>
<dbReference type="UniPathway" id="UPA00219"/>
<feature type="domain" description="Mur ligase N-terminal catalytic" evidence="16">
    <location>
        <begin position="17"/>
        <end position="114"/>
    </location>
</feature>
<keyword evidence="5 14" id="KW-0436">Ligase</keyword>
<dbReference type="SUPFAM" id="SSF53244">
    <property type="entry name" value="MurD-like peptide ligases, peptide-binding domain"/>
    <property type="match status" value="1"/>
</dbReference>
<dbReference type="OrthoDB" id="9804126at2"/>
<dbReference type="Gene3D" id="3.90.190.20">
    <property type="entry name" value="Mur ligase, C-terminal domain"/>
    <property type="match status" value="1"/>
</dbReference>
<evidence type="ECO:0000256" key="8">
    <source>
        <dbReference type="ARBA" id="ARBA00022840"/>
    </source>
</evidence>
<evidence type="ECO:0000256" key="14">
    <source>
        <dbReference type="HAMAP-Rule" id="MF_00046"/>
    </source>
</evidence>
<evidence type="ECO:0000256" key="9">
    <source>
        <dbReference type="ARBA" id="ARBA00022960"/>
    </source>
</evidence>